<name>A0A917SEM9_9ACTN</name>
<dbReference type="Proteomes" id="UP000613840">
    <property type="component" value="Unassembled WGS sequence"/>
</dbReference>
<proteinExistence type="predicted"/>
<dbReference type="AlphaFoldDB" id="A0A917SEM9"/>
<reference evidence="1" key="2">
    <citation type="submission" date="2020-09" db="EMBL/GenBank/DDBJ databases">
        <authorList>
            <person name="Sun Q."/>
            <person name="Zhou Y."/>
        </authorList>
    </citation>
    <scope>NUCLEOTIDE SEQUENCE</scope>
    <source>
        <strain evidence="1">CGMCC 4.7306</strain>
    </source>
</reference>
<comment type="caution">
    <text evidence="1">The sequence shown here is derived from an EMBL/GenBank/DDBJ whole genome shotgun (WGS) entry which is preliminary data.</text>
</comment>
<organism evidence="1 2">
    <name type="scientific">Microlunatus endophyticus</name>
    <dbReference type="NCBI Taxonomy" id="1716077"/>
    <lineage>
        <taxon>Bacteria</taxon>
        <taxon>Bacillati</taxon>
        <taxon>Actinomycetota</taxon>
        <taxon>Actinomycetes</taxon>
        <taxon>Propionibacteriales</taxon>
        <taxon>Propionibacteriaceae</taxon>
        <taxon>Microlunatus</taxon>
    </lineage>
</organism>
<dbReference type="EMBL" id="BMMZ01000009">
    <property type="protein sequence ID" value="GGL73512.1"/>
    <property type="molecule type" value="Genomic_DNA"/>
</dbReference>
<dbReference type="RefSeq" id="WP_188896642.1">
    <property type="nucleotide sequence ID" value="NZ_BMMZ01000009.1"/>
</dbReference>
<accession>A0A917SEM9</accession>
<evidence type="ECO:0000313" key="2">
    <source>
        <dbReference type="Proteomes" id="UP000613840"/>
    </source>
</evidence>
<sequence length="169" mass="17767">MAELSRADAEATAYGVGLLLDDGDVVLEGGTLQTVEGLANLAQVLQLRMLTPWGTDPINAAYGLDLRDALTIGLGRDAMKALVRLNLIRTVAADPRVSEVRSVLFDDDPDYIAAHPDAAVAPGDSERRRRALVEITFDPVPLPQDGTAGMSAAALTGGTGVSLLTDLSW</sequence>
<gene>
    <name evidence="1" type="ORF">GCM10011575_34810</name>
</gene>
<protein>
    <submittedName>
        <fullName evidence="1">Uncharacterized protein</fullName>
    </submittedName>
</protein>
<evidence type="ECO:0000313" key="1">
    <source>
        <dbReference type="EMBL" id="GGL73512.1"/>
    </source>
</evidence>
<reference evidence="1" key="1">
    <citation type="journal article" date="2014" name="Int. J. Syst. Evol. Microbiol.">
        <title>Complete genome sequence of Corynebacterium casei LMG S-19264T (=DSM 44701T), isolated from a smear-ripened cheese.</title>
        <authorList>
            <consortium name="US DOE Joint Genome Institute (JGI-PGF)"/>
            <person name="Walter F."/>
            <person name="Albersmeier A."/>
            <person name="Kalinowski J."/>
            <person name="Ruckert C."/>
        </authorList>
    </citation>
    <scope>NUCLEOTIDE SEQUENCE</scope>
    <source>
        <strain evidence="1">CGMCC 4.7306</strain>
    </source>
</reference>
<keyword evidence="2" id="KW-1185">Reference proteome</keyword>
<dbReference type="Gene3D" id="3.10.450.40">
    <property type="match status" value="1"/>
</dbReference>
<dbReference type="SUPFAM" id="SSF160719">
    <property type="entry name" value="gpW/gp25-like"/>
    <property type="match status" value="1"/>
</dbReference>